<reference evidence="2" key="2">
    <citation type="submission" date="2017-01" db="EMBL/GenBank/DDBJ databases">
        <title>Genome sequencing and annotation of Geobacillus sp. 1017, a Hydrocarbon-Oxidizing Thermophilic Bacterium Isolated from a Heavy Oil Reservoir (China).</title>
        <authorList>
            <person name="Kadnikov V.V."/>
            <person name="Mardanov A.V."/>
            <person name="Poltaraus A.B."/>
            <person name="Sokolova D.S."/>
            <person name="Semenova E.M."/>
            <person name="Ravin N.V."/>
            <person name="Tourova T.P."/>
            <person name="Nazina T.N."/>
        </authorList>
    </citation>
    <scope>NUCLEOTIDE SEQUENCE [LARGE SCALE GENOMIC DNA]</scope>
    <source>
        <strain evidence="2">1017</strain>
    </source>
</reference>
<dbReference type="EMBL" id="MQMG01000024">
    <property type="protein sequence ID" value="OKO93097.1"/>
    <property type="molecule type" value="Genomic_DNA"/>
</dbReference>
<comment type="caution">
    <text evidence="1">The sequence shown here is derived from an EMBL/GenBank/DDBJ whole genome shotgun (WGS) entry which is preliminary data.</text>
</comment>
<dbReference type="AlphaFoldDB" id="A0A1Q5SYK5"/>
<accession>A0A1Q5SYK5</accession>
<name>A0A1Q5SYK5_9BACL</name>
<protein>
    <submittedName>
        <fullName evidence="1">Uncharacterized protein</fullName>
    </submittedName>
</protein>
<gene>
    <name evidence="1" type="ORF">BRO54_2047</name>
</gene>
<sequence>MMAEPSIQVLEANQGCPKSGGAPFLITIYTAALAFSI</sequence>
<proteinExistence type="predicted"/>
<evidence type="ECO:0000313" key="1">
    <source>
        <dbReference type="EMBL" id="OKO93097.1"/>
    </source>
</evidence>
<reference evidence="1 2" key="1">
    <citation type="submission" date="2016-11" db="EMBL/GenBank/DDBJ databases">
        <authorList>
            <person name="Kadnikov V."/>
            <person name="Nazina T."/>
        </authorList>
    </citation>
    <scope>NUCLEOTIDE SEQUENCE [LARGE SCALE GENOMIC DNA]</scope>
    <source>
        <strain evidence="1 2">1017</strain>
    </source>
</reference>
<organism evidence="1 2">
    <name type="scientific">Geobacillus proteiniphilus</name>
    <dbReference type="NCBI Taxonomy" id="860353"/>
    <lineage>
        <taxon>Bacteria</taxon>
        <taxon>Bacillati</taxon>
        <taxon>Bacillota</taxon>
        <taxon>Bacilli</taxon>
        <taxon>Bacillales</taxon>
        <taxon>Anoxybacillaceae</taxon>
        <taxon>Geobacillus</taxon>
    </lineage>
</organism>
<dbReference type="Proteomes" id="UP000186030">
    <property type="component" value="Unassembled WGS sequence"/>
</dbReference>
<evidence type="ECO:0000313" key="2">
    <source>
        <dbReference type="Proteomes" id="UP000186030"/>
    </source>
</evidence>